<evidence type="ECO:0000256" key="1">
    <source>
        <dbReference type="SAM" id="Phobius"/>
    </source>
</evidence>
<dbReference type="Proteomes" id="UP000030136">
    <property type="component" value="Unassembled WGS sequence"/>
</dbReference>
<dbReference type="AlphaFoldDB" id="A0A2X4PY28"/>
<dbReference type="KEGG" id="pcre:NCTC12858_00616"/>
<dbReference type="RefSeq" id="WP_023937905.1">
    <property type="nucleotide sequence ID" value="NZ_FUXH01000002.1"/>
</dbReference>
<protein>
    <submittedName>
        <fullName evidence="3">Positive regulator of sigma E activity</fullName>
    </submittedName>
</protein>
<evidence type="ECO:0000313" key="3">
    <source>
        <dbReference type="EMBL" id="SQH72787.1"/>
    </source>
</evidence>
<reference evidence="3 5" key="2">
    <citation type="submission" date="2018-06" db="EMBL/GenBank/DDBJ databases">
        <authorList>
            <consortium name="Pathogen Informatics"/>
            <person name="Doyle S."/>
        </authorList>
    </citation>
    <scope>NUCLEOTIDE SEQUENCE [LARGE SCALE GENOMIC DNA]</scope>
    <source>
        <strain evidence="3 5">NCTC12858</strain>
    </source>
</reference>
<keyword evidence="5" id="KW-1185">Reference proteome</keyword>
<dbReference type="EMBL" id="LS483447">
    <property type="protein sequence ID" value="SQH72787.1"/>
    <property type="molecule type" value="Genomic_DNA"/>
</dbReference>
<feature type="transmembrane region" description="Helical" evidence="1">
    <location>
        <begin position="103"/>
        <end position="126"/>
    </location>
</feature>
<keyword evidence="1" id="KW-0812">Transmembrane</keyword>
<keyword evidence="1" id="KW-0472">Membrane</keyword>
<dbReference type="Proteomes" id="UP000249300">
    <property type="component" value="Chromosome 1"/>
</dbReference>
<reference evidence="2 4" key="1">
    <citation type="submission" date="2014-08" db="EMBL/GenBank/DDBJ databases">
        <title>Porphyromonas crevioricanis strain:COT-253_OH1447 Genome sequencing.</title>
        <authorList>
            <person name="Wallis C."/>
            <person name="Deusch O."/>
            <person name="O'Flynn C."/>
            <person name="Davis I."/>
            <person name="Jospin G."/>
            <person name="Darling A.E."/>
            <person name="Coil D.A."/>
            <person name="Alexiev A."/>
            <person name="Horsfall A."/>
            <person name="Kirkwood N."/>
            <person name="Harris S."/>
            <person name="Eisen J.A."/>
        </authorList>
    </citation>
    <scope>NUCLEOTIDE SEQUENCE [LARGE SCALE GENOMIC DNA]</scope>
    <source>
        <strain evidence="4">COT-253 OH1447</strain>
        <strain evidence="2">COT-253_OH1447</strain>
    </source>
</reference>
<dbReference type="PANTHER" id="PTHR35867">
    <property type="entry name" value="PROTEIN RSEC"/>
    <property type="match status" value="1"/>
</dbReference>
<name>A0A2X4PY28_9PORP</name>
<evidence type="ECO:0000313" key="4">
    <source>
        <dbReference type="Proteomes" id="UP000030136"/>
    </source>
</evidence>
<dbReference type="PANTHER" id="PTHR35867:SF1">
    <property type="entry name" value="PROTEIN RSEC"/>
    <property type="match status" value="1"/>
</dbReference>
<feature type="transmembrane region" description="Helical" evidence="1">
    <location>
        <begin position="71"/>
        <end position="97"/>
    </location>
</feature>
<evidence type="ECO:0000313" key="2">
    <source>
        <dbReference type="EMBL" id="KGN95317.1"/>
    </source>
</evidence>
<accession>A0A2X4PY28</accession>
<sequence length="141" mass="15492">MADIVRQIVEVKAVYPDRVIVRMMQMSACAGCHAKGFCSSADCKEREIVVPGSYPTLQEGEQVELEGRESLGWWAMLLSFVFPLIVLVATVAVSLMLGLDDLFAALVGLGAIAVYYALLALSGSILRKKFVFSLRKIYTQK</sequence>
<gene>
    <name evidence="2" type="ORF">HQ38_03195</name>
    <name evidence="3" type="ORF">NCTC12858_00616</name>
</gene>
<organism evidence="3 5">
    <name type="scientific">Porphyromonas crevioricanis</name>
    <dbReference type="NCBI Taxonomy" id="393921"/>
    <lineage>
        <taxon>Bacteria</taxon>
        <taxon>Pseudomonadati</taxon>
        <taxon>Bacteroidota</taxon>
        <taxon>Bacteroidia</taxon>
        <taxon>Bacteroidales</taxon>
        <taxon>Porphyromonadaceae</taxon>
        <taxon>Porphyromonas</taxon>
    </lineage>
</organism>
<dbReference type="EMBL" id="JQJC01000010">
    <property type="protein sequence ID" value="KGN95317.1"/>
    <property type="molecule type" value="Genomic_DNA"/>
</dbReference>
<dbReference type="Pfam" id="PF04246">
    <property type="entry name" value="RseC_MucC"/>
    <property type="match status" value="1"/>
</dbReference>
<keyword evidence="1" id="KW-1133">Transmembrane helix</keyword>
<evidence type="ECO:0000313" key="5">
    <source>
        <dbReference type="Proteomes" id="UP000249300"/>
    </source>
</evidence>
<proteinExistence type="predicted"/>
<dbReference type="InterPro" id="IPR007359">
    <property type="entry name" value="SigmaE_reg_RseC_MucC"/>
</dbReference>